<keyword evidence="1" id="KW-0479">Metal-binding</keyword>
<evidence type="ECO:0000256" key="4">
    <source>
        <dbReference type="PROSITE-ProRule" id="PRU00409"/>
    </source>
</evidence>
<dbReference type="RefSeq" id="WP_271341235.1">
    <property type="nucleotide sequence ID" value="NZ_JAQKAB010000008.1"/>
</dbReference>
<dbReference type="Gene3D" id="3.30.470.20">
    <property type="entry name" value="ATP-grasp fold, B domain"/>
    <property type="match status" value="1"/>
</dbReference>
<evidence type="ECO:0000256" key="1">
    <source>
        <dbReference type="ARBA" id="ARBA00022723"/>
    </source>
</evidence>
<sequence length="305" mass="34450">MSTTLLDQFVLILGNEEDHKDHEALAVSLKEYGVETVRANPKEITSIFQEKENRFFIGQQEIKPALVLGWVFEDILRMGMNLLYAFERSGIPVINTAETLFCGQNKYLNSEALHREGIPHFPVISGFSETDVGHWTDELSFPLVHKQIVSAGGQAVIKVDSPGLLKDLARTFAQYNEHYYAQPYTEKPDRDIRVICIDFQTTSAFYKYTPEGEWVTNVVRGGKPVLIHNIDPELAQMAERAAKAMGARIAGIDILEDPSEGYKVLEVNTCPNFNLRQFMPEATAVNEKAIAKMMIKEMKKTEHVI</sequence>
<name>A0ABT4X521_9BACI</name>
<dbReference type="GO" id="GO:0016874">
    <property type="term" value="F:ligase activity"/>
    <property type="evidence" value="ECO:0007669"/>
    <property type="project" value="UniProtKB-KW"/>
</dbReference>
<keyword evidence="7" id="KW-1185">Reference proteome</keyword>
<dbReference type="InterPro" id="IPR004666">
    <property type="entry name" value="Rp_bS6_RimK/Lys_biosynth_LsyX"/>
</dbReference>
<comment type="caution">
    <text evidence="6">The sequence shown here is derived from an EMBL/GenBank/DDBJ whole genome shotgun (WGS) entry which is preliminary data.</text>
</comment>
<dbReference type="Pfam" id="PF08443">
    <property type="entry name" value="RimK"/>
    <property type="match status" value="1"/>
</dbReference>
<evidence type="ECO:0000259" key="5">
    <source>
        <dbReference type="PROSITE" id="PS50975"/>
    </source>
</evidence>
<feature type="domain" description="ATP-grasp" evidence="5">
    <location>
        <begin position="110"/>
        <end position="296"/>
    </location>
</feature>
<dbReference type="EMBL" id="JAQKAB010000008">
    <property type="protein sequence ID" value="MDA7027394.1"/>
    <property type="molecule type" value="Genomic_DNA"/>
</dbReference>
<dbReference type="Gene3D" id="3.40.50.20">
    <property type="match status" value="1"/>
</dbReference>
<dbReference type="Proteomes" id="UP001211894">
    <property type="component" value="Unassembled WGS sequence"/>
</dbReference>
<accession>A0ABT4X521</accession>
<evidence type="ECO:0000313" key="7">
    <source>
        <dbReference type="Proteomes" id="UP001211894"/>
    </source>
</evidence>
<keyword evidence="3 4" id="KW-0067">ATP-binding</keyword>
<dbReference type="PROSITE" id="PS50975">
    <property type="entry name" value="ATP_GRASP"/>
    <property type="match status" value="1"/>
</dbReference>
<dbReference type="InterPro" id="IPR011761">
    <property type="entry name" value="ATP-grasp"/>
</dbReference>
<proteinExistence type="predicted"/>
<dbReference type="NCBIfam" id="TIGR00768">
    <property type="entry name" value="rimK_fam"/>
    <property type="match status" value="1"/>
</dbReference>
<keyword evidence="6" id="KW-0436">Ligase</keyword>
<evidence type="ECO:0000256" key="3">
    <source>
        <dbReference type="ARBA" id="ARBA00022840"/>
    </source>
</evidence>
<keyword evidence="2 4" id="KW-0547">Nucleotide-binding</keyword>
<evidence type="ECO:0000256" key="2">
    <source>
        <dbReference type="ARBA" id="ARBA00022741"/>
    </source>
</evidence>
<dbReference type="InterPro" id="IPR013651">
    <property type="entry name" value="ATP-grasp_RimK-type"/>
</dbReference>
<dbReference type="PANTHER" id="PTHR21621">
    <property type="entry name" value="RIBOSOMAL PROTEIN S6 MODIFICATION PROTEIN"/>
    <property type="match status" value="1"/>
</dbReference>
<protein>
    <submittedName>
        <fullName evidence="6">RimK family alpha-L-glutamate ligase</fullName>
    </submittedName>
</protein>
<dbReference type="PANTHER" id="PTHR21621:SF0">
    <property type="entry name" value="BETA-CITRYLGLUTAMATE SYNTHASE B-RELATED"/>
    <property type="match status" value="1"/>
</dbReference>
<dbReference type="SUPFAM" id="SSF56059">
    <property type="entry name" value="Glutathione synthetase ATP-binding domain-like"/>
    <property type="match status" value="1"/>
</dbReference>
<reference evidence="6 7" key="1">
    <citation type="submission" date="2023-01" db="EMBL/GenBank/DDBJ databases">
        <title>Bacillus changyiensis sp. nov., isolated from a coastal deposit.</title>
        <authorList>
            <person name="Xiao G."/>
            <person name="Lai Q."/>
            <person name="Hu Z."/>
            <person name="Shao Z."/>
        </authorList>
    </citation>
    <scope>NUCLEOTIDE SEQUENCE [LARGE SCALE GENOMIC DNA]</scope>
    <source>
        <strain evidence="6 7">CLL-7-23</strain>
    </source>
</reference>
<gene>
    <name evidence="6" type="ORF">PJ311_12430</name>
</gene>
<evidence type="ECO:0000313" key="6">
    <source>
        <dbReference type="EMBL" id="MDA7027394.1"/>
    </source>
</evidence>
<organism evidence="6 7">
    <name type="scientific">Bacillus changyiensis</name>
    <dbReference type="NCBI Taxonomy" id="3004103"/>
    <lineage>
        <taxon>Bacteria</taxon>
        <taxon>Bacillati</taxon>
        <taxon>Bacillota</taxon>
        <taxon>Bacilli</taxon>
        <taxon>Bacillales</taxon>
        <taxon>Bacillaceae</taxon>
        <taxon>Bacillus</taxon>
    </lineage>
</organism>